<proteinExistence type="predicted"/>
<dbReference type="InterPro" id="IPR013149">
    <property type="entry name" value="ADH-like_C"/>
</dbReference>
<accession>A0A4U9V785</accession>
<sequence length="69" mass="7149">MVLAGAGTLGLGMIGAIKKSGPSKLVVLDLSDDRLALAKEFGADVVLNPLRDDVMAIVKDMTEGYGCDI</sequence>
<evidence type="ECO:0000313" key="3">
    <source>
        <dbReference type="EMBL" id="VTR41703.1"/>
    </source>
</evidence>
<dbReference type="InterPro" id="IPR050129">
    <property type="entry name" value="Zn_alcohol_dh"/>
</dbReference>
<protein>
    <submittedName>
        <fullName evidence="3">L-idonate 5-dehydrogenase</fullName>
        <ecNumber evidence="3">1.1.1.264</ecNumber>
    </submittedName>
</protein>
<gene>
    <name evidence="3" type="primary">idnD</name>
    <name evidence="3" type="ORF">NCTC12965_04717</name>
</gene>
<dbReference type="Gene3D" id="3.40.50.720">
    <property type="entry name" value="NAD(P)-binding Rossmann-like Domain"/>
    <property type="match status" value="1"/>
</dbReference>
<name>A0A4U9V785_SERFO</name>
<dbReference type="PANTHER" id="PTHR43401:SF2">
    <property type="entry name" value="L-THREONINE 3-DEHYDROGENASE"/>
    <property type="match status" value="1"/>
</dbReference>
<evidence type="ECO:0000256" key="1">
    <source>
        <dbReference type="ARBA" id="ARBA00023002"/>
    </source>
</evidence>
<keyword evidence="1 3" id="KW-0560">Oxidoreductase</keyword>
<evidence type="ECO:0000259" key="2">
    <source>
        <dbReference type="Pfam" id="PF00107"/>
    </source>
</evidence>
<dbReference type="SUPFAM" id="SSF51735">
    <property type="entry name" value="NAD(P)-binding Rossmann-fold domains"/>
    <property type="match status" value="1"/>
</dbReference>
<feature type="domain" description="Alcohol dehydrogenase-like C-terminal" evidence="2">
    <location>
        <begin position="9"/>
        <end position="69"/>
    </location>
</feature>
<dbReference type="Pfam" id="PF00107">
    <property type="entry name" value="ADH_zinc_N"/>
    <property type="match status" value="1"/>
</dbReference>
<dbReference type="EC" id="1.1.1.264" evidence="3"/>
<dbReference type="EMBL" id="CABEEZ010000101">
    <property type="protein sequence ID" value="VTR41703.1"/>
    <property type="molecule type" value="Genomic_DNA"/>
</dbReference>
<dbReference type="InterPro" id="IPR036291">
    <property type="entry name" value="NAD(P)-bd_dom_sf"/>
</dbReference>
<dbReference type="PANTHER" id="PTHR43401">
    <property type="entry name" value="L-THREONINE 3-DEHYDROGENASE"/>
    <property type="match status" value="1"/>
</dbReference>
<dbReference type="GO" id="GO:0050572">
    <property type="term" value="F:L-idonate 5-dehydrogenase [NAD(P)+] activity"/>
    <property type="evidence" value="ECO:0007669"/>
    <property type="project" value="UniProtKB-EC"/>
</dbReference>
<dbReference type="AlphaFoldDB" id="A0A4U9V785"/>
<organism evidence="3">
    <name type="scientific">Serratia fonticola</name>
    <dbReference type="NCBI Taxonomy" id="47917"/>
    <lineage>
        <taxon>Bacteria</taxon>
        <taxon>Pseudomonadati</taxon>
        <taxon>Pseudomonadota</taxon>
        <taxon>Gammaproteobacteria</taxon>
        <taxon>Enterobacterales</taxon>
        <taxon>Yersiniaceae</taxon>
        <taxon>Serratia</taxon>
    </lineage>
</organism>
<reference evidence="3" key="1">
    <citation type="submission" date="2019-05" db="EMBL/GenBank/DDBJ databases">
        <authorList>
            <consortium name="Pathogen Informatics"/>
        </authorList>
    </citation>
    <scope>NUCLEOTIDE SEQUENCE [LARGE SCALE GENOMIC DNA]</scope>
    <source>
        <strain evidence="3">NCTC12965</strain>
    </source>
</reference>